<dbReference type="RefSeq" id="WP_344639717.1">
    <property type="nucleotide sequence ID" value="NZ_BAAATR010000034.1"/>
</dbReference>
<protein>
    <submittedName>
        <fullName evidence="1">Uncharacterized protein</fullName>
    </submittedName>
</protein>
<evidence type="ECO:0000313" key="1">
    <source>
        <dbReference type="EMBL" id="GAA2267328.1"/>
    </source>
</evidence>
<evidence type="ECO:0000313" key="2">
    <source>
        <dbReference type="Proteomes" id="UP001500305"/>
    </source>
</evidence>
<organism evidence="1 2">
    <name type="scientific">Kitasatospora cystarginea</name>
    <dbReference type="NCBI Taxonomy" id="58350"/>
    <lineage>
        <taxon>Bacteria</taxon>
        <taxon>Bacillati</taxon>
        <taxon>Actinomycetota</taxon>
        <taxon>Actinomycetes</taxon>
        <taxon>Kitasatosporales</taxon>
        <taxon>Streptomycetaceae</taxon>
        <taxon>Kitasatospora</taxon>
    </lineage>
</organism>
<reference evidence="1 2" key="1">
    <citation type="journal article" date="2019" name="Int. J. Syst. Evol. Microbiol.">
        <title>The Global Catalogue of Microorganisms (GCM) 10K type strain sequencing project: providing services to taxonomists for standard genome sequencing and annotation.</title>
        <authorList>
            <consortium name="The Broad Institute Genomics Platform"/>
            <consortium name="The Broad Institute Genome Sequencing Center for Infectious Disease"/>
            <person name="Wu L."/>
            <person name="Ma J."/>
        </authorList>
    </citation>
    <scope>NUCLEOTIDE SEQUENCE [LARGE SCALE GENOMIC DNA]</scope>
    <source>
        <strain evidence="1 2">JCM 7356</strain>
    </source>
</reference>
<dbReference type="Proteomes" id="UP001500305">
    <property type="component" value="Unassembled WGS sequence"/>
</dbReference>
<name>A0ABN3ERQ5_9ACTN</name>
<keyword evidence="2" id="KW-1185">Reference proteome</keyword>
<accession>A0ABN3ERQ5</accession>
<comment type="caution">
    <text evidence="1">The sequence shown here is derived from an EMBL/GenBank/DDBJ whole genome shotgun (WGS) entry which is preliminary data.</text>
</comment>
<dbReference type="EMBL" id="BAAATR010000034">
    <property type="protein sequence ID" value="GAA2267328.1"/>
    <property type="molecule type" value="Genomic_DNA"/>
</dbReference>
<sequence length="169" mass="19080">MSATAEVRLWEIVEEAARAVTDDTGRFRKGDLESEVRQRLTDTDLEAHVQAAALDKLAHGLVRGFGERRSPNPRRRSGMFHPHGILKLGSGIWAWMELATPTDLLEWGRLSTRNLAQVARAEADRQDYVAERLDAFRVHDGLLLGQLERIVFGYVHNLDDGPDFGIHEE</sequence>
<gene>
    <name evidence="1" type="ORF">GCM10010430_60660</name>
</gene>
<proteinExistence type="predicted"/>